<evidence type="ECO:0000313" key="1">
    <source>
        <dbReference type="EMBL" id="QDT64737.1"/>
    </source>
</evidence>
<dbReference type="Proteomes" id="UP000319976">
    <property type="component" value="Chromosome"/>
</dbReference>
<organism evidence="1 2">
    <name type="scientific">Calycomorphotria hydatis</name>
    <dbReference type="NCBI Taxonomy" id="2528027"/>
    <lineage>
        <taxon>Bacteria</taxon>
        <taxon>Pseudomonadati</taxon>
        <taxon>Planctomycetota</taxon>
        <taxon>Planctomycetia</taxon>
        <taxon>Planctomycetales</taxon>
        <taxon>Planctomycetaceae</taxon>
        <taxon>Calycomorphotria</taxon>
    </lineage>
</organism>
<gene>
    <name evidence="1" type="ORF">V22_19780</name>
</gene>
<protein>
    <submittedName>
        <fullName evidence="1">Uncharacterized protein</fullName>
    </submittedName>
</protein>
<dbReference type="AlphaFoldDB" id="A0A517T8P2"/>
<name>A0A517T8P2_9PLAN</name>
<accession>A0A517T8P2</accession>
<reference evidence="1 2" key="1">
    <citation type="submission" date="2019-02" db="EMBL/GenBank/DDBJ databases">
        <title>Deep-cultivation of Planctomycetes and their phenomic and genomic characterization uncovers novel biology.</title>
        <authorList>
            <person name="Wiegand S."/>
            <person name="Jogler M."/>
            <person name="Boedeker C."/>
            <person name="Pinto D."/>
            <person name="Vollmers J."/>
            <person name="Rivas-Marin E."/>
            <person name="Kohn T."/>
            <person name="Peeters S.H."/>
            <person name="Heuer A."/>
            <person name="Rast P."/>
            <person name="Oberbeckmann S."/>
            <person name="Bunk B."/>
            <person name="Jeske O."/>
            <person name="Meyerdierks A."/>
            <person name="Storesund J.E."/>
            <person name="Kallscheuer N."/>
            <person name="Luecker S."/>
            <person name="Lage O.M."/>
            <person name="Pohl T."/>
            <person name="Merkel B.J."/>
            <person name="Hornburger P."/>
            <person name="Mueller R.-W."/>
            <person name="Bruemmer F."/>
            <person name="Labrenz M."/>
            <person name="Spormann A.M."/>
            <person name="Op den Camp H."/>
            <person name="Overmann J."/>
            <person name="Amann R."/>
            <person name="Jetten M.S.M."/>
            <person name="Mascher T."/>
            <person name="Medema M.H."/>
            <person name="Devos D.P."/>
            <person name="Kaster A.-K."/>
            <person name="Ovreas L."/>
            <person name="Rohde M."/>
            <person name="Galperin M.Y."/>
            <person name="Jogler C."/>
        </authorList>
    </citation>
    <scope>NUCLEOTIDE SEQUENCE [LARGE SCALE GENOMIC DNA]</scope>
    <source>
        <strain evidence="1 2">V22</strain>
    </source>
</reference>
<sequence length="137" mass="15793">MPTDLECSECRLGFSVGLYHYHTHPDGYFGRRLLVCRDCGCQHFVEVPFSDTPAKPALESFSDLIIDCPKLCGTKLLFSQQQQQWGRRQELPDQKLSNIRCQRCNSLGNLSDTWHEEWACPNCSHTDTISKLTHWMT</sequence>
<keyword evidence="2" id="KW-1185">Reference proteome</keyword>
<dbReference type="EMBL" id="CP036316">
    <property type="protein sequence ID" value="QDT64737.1"/>
    <property type="molecule type" value="Genomic_DNA"/>
</dbReference>
<proteinExistence type="predicted"/>
<dbReference type="KEGG" id="chya:V22_19780"/>
<evidence type="ECO:0000313" key="2">
    <source>
        <dbReference type="Proteomes" id="UP000319976"/>
    </source>
</evidence>